<name>A0ABV3Z4C5_9PROT</name>
<comment type="caution">
    <text evidence="3">The sequence shown here is derived from an EMBL/GenBank/DDBJ whole genome shotgun (WGS) entry which is preliminary data.</text>
</comment>
<accession>A0ABV3Z4C5</accession>
<feature type="coiled-coil region" evidence="1">
    <location>
        <begin position="24"/>
        <end position="88"/>
    </location>
</feature>
<proteinExistence type="predicted"/>
<evidence type="ECO:0000256" key="2">
    <source>
        <dbReference type="SAM" id="Phobius"/>
    </source>
</evidence>
<evidence type="ECO:0000313" key="3">
    <source>
        <dbReference type="EMBL" id="MEX6633393.1"/>
    </source>
</evidence>
<gene>
    <name evidence="3" type="ORF">ABFZ84_07500</name>
</gene>
<organism evidence="3 4">
    <name type="scientific">Hyphococcus lacteus</name>
    <dbReference type="NCBI Taxonomy" id="3143536"/>
    <lineage>
        <taxon>Bacteria</taxon>
        <taxon>Pseudomonadati</taxon>
        <taxon>Pseudomonadota</taxon>
        <taxon>Alphaproteobacteria</taxon>
        <taxon>Parvularculales</taxon>
        <taxon>Parvularculaceae</taxon>
        <taxon>Hyphococcus</taxon>
    </lineage>
</organism>
<reference evidence="3 4" key="1">
    <citation type="submission" date="2024-05" db="EMBL/GenBank/DDBJ databases">
        <title>Three bacterial strains, DH-69, EH-24, and ECK-19 isolated from coastal sediments.</title>
        <authorList>
            <person name="Ye Y.-Q."/>
            <person name="Du Z.-J."/>
        </authorList>
    </citation>
    <scope>NUCLEOTIDE SEQUENCE [LARGE SCALE GENOMIC DNA]</scope>
    <source>
        <strain evidence="3 4">ECK-19</strain>
    </source>
</reference>
<keyword evidence="4" id="KW-1185">Reference proteome</keyword>
<evidence type="ECO:0000313" key="4">
    <source>
        <dbReference type="Proteomes" id="UP001560685"/>
    </source>
</evidence>
<dbReference type="Proteomes" id="UP001560685">
    <property type="component" value="Unassembled WGS sequence"/>
</dbReference>
<keyword evidence="1" id="KW-0175">Coiled coil</keyword>
<dbReference type="RefSeq" id="WP_369313350.1">
    <property type="nucleotide sequence ID" value="NZ_JBEHZE010000001.1"/>
</dbReference>
<evidence type="ECO:0008006" key="5">
    <source>
        <dbReference type="Google" id="ProtNLM"/>
    </source>
</evidence>
<dbReference type="EMBL" id="JBEHZE010000001">
    <property type="protein sequence ID" value="MEX6633393.1"/>
    <property type="molecule type" value="Genomic_DNA"/>
</dbReference>
<protein>
    <recommendedName>
        <fullName evidence="5">DUF883 domain-containing protein</fullName>
    </recommendedName>
</protein>
<feature type="transmembrane region" description="Helical" evidence="2">
    <location>
        <begin position="90"/>
        <end position="107"/>
    </location>
</feature>
<sequence>MMNVTDELKSAETKQAYDEFATDFQKLREDITALKADLANLTQQSANDAKSAVKEGLSTAEDHTREAVETAADELQEIQKQAERAVRKKPLSALAGALAIGYFVASLRR</sequence>
<evidence type="ECO:0000256" key="1">
    <source>
        <dbReference type="SAM" id="Coils"/>
    </source>
</evidence>
<keyword evidence="2" id="KW-0812">Transmembrane</keyword>
<keyword evidence="2" id="KW-0472">Membrane</keyword>
<keyword evidence="2" id="KW-1133">Transmembrane helix</keyword>